<evidence type="ECO:0000256" key="4">
    <source>
        <dbReference type="ARBA" id="ARBA00023235"/>
    </source>
</evidence>
<dbReference type="InterPro" id="IPR002501">
    <property type="entry name" value="PsdUridine_synth_N"/>
</dbReference>
<dbReference type="HAMAP" id="MF_01080">
    <property type="entry name" value="TruB_bact"/>
    <property type="match status" value="1"/>
</dbReference>
<dbReference type="PANTHER" id="PTHR13767">
    <property type="entry name" value="TRNA-PSEUDOURIDINE SYNTHASE"/>
    <property type="match status" value="1"/>
</dbReference>
<dbReference type="Proteomes" id="UP001597282">
    <property type="component" value="Unassembled WGS sequence"/>
</dbReference>
<dbReference type="EMBL" id="JBHTNU010000003">
    <property type="protein sequence ID" value="MFD1426259.1"/>
    <property type="molecule type" value="Genomic_DNA"/>
</dbReference>
<dbReference type="EC" id="5.4.99.25" evidence="5"/>
<dbReference type="CDD" id="cd02573">
    <property type="entry name" value="PseudoU_synth_EcTruB"/>
    <property type="match status" value="1"/>
</dbReference>
<evidence type="ECO:0000256" key="5">
    <source>
        <dbReference type="HAMAP-Rule" id="MF_01080"/>
    </source>
</evidence>
<comment type="catalytic activity">
    <reaction evidence="1 5">
        <text>uridine(55) in tRNA = pseudouridine(55) in tRNA</text>
        <dbReference type="Rhea" id="RHEA:42532"/>
        <dbReference type="Rhea" id="RHEA-COMP:10101"/>
        <dbReference type="Rhea" id="RHEA-COMP:10102"/>
        <dbReference type="ChEBI" id="CHEBI:65314"/>
        <dbReference type="ChEBI" id="CHEBI:65315"/>
        <dbReference type="EC" id="5.4.99.25"/>
    </reaction>
</comment>
<evidence type="ECO:0000313" key="9">
    <source>
        <dbReference type="Proteomes" id="UP001597282"/>
    </source>
</evidence>
<evidence type="ECO:0000256" key="2">
    <source>
        <dbReference type="ARBA" id="ARBA00005642"/>
    </source>
</evidence>
<reference evidence="9" key="1">
    <citation type="journal article" date="2019" name="Int. J. Syst. Evol. Microbiol.">
        <title>The Global Catalogue of Microorganisms (GCM) 10K type strain sequencing project: providing services to taxonomists for standard genome sequencing and annotation.</title>
        <authorList>
            <consortium name="The Broad Institute Genomics Platform"/>
            <consortium name="The Broad Institute Genome Sequencing Center for Infectious Disease"/>
            <person name="Wu L."/>
            <person name="Ma J."/>
        </authorList>
    </citation>
    <scope>NUCLEOTIDE SEQUENCE [LARGE SCALE GENOMIC DNA]</scope>
    <source>
        <strain evidence="9">S1</strain>
    </source>
</reference>
<dbReference type="SUPFAM" id="SSF55120">
    <property type="entry name" value="Pseudouridine synthase"/>
    <property type="match status" value="1"/>
</dbReference>
<dbReference type="InterPro" id="IPR020103">
    <property type="entry name" value="PsdUridine_synth_cat_dom_sf"/>
</dbReference>
<dbReference type="InterPro" id="IPR014780">
    <property type="entry name" value="tRNA_psdUridine_synth_TruB"/>
</dbReference>
<accession>A0ABW4C826</accession>
<feature type="domain" description="Pseudouridine synthase II N-terminal" evidence="6">
    <location>
        <begin position="24"/>
        <end position="175"/>
    </location>
</feature>
<dbReference type="GO" id="GO:0160148">
    <property type="term" value="F:tRNA pseudouridine(55) synthase activity"/>
    <property type="evidence" value="ECO:0007669"/>
    <property type="project" value="UniProtKB-EC"/>
</dbReference>
<gene>
    <name evidence="5 8" type="primary">truB</name>
    <name evidence="8" type="ORF">ACFQ4Y_04835</name>
</gene>
<evidence type="ECO:0000313" key="8">
    <source>
        <dbReference type="EMBL" id="MFD1426259.1"/>
    </source>
</evidence>
<evidence type="ECO:0000259" key="6">
    <source>
        <dbReference type="Pfam" id="PF01509"/>
    </source>
</evidence>
<protein>
    <recommendedName>
        <fullName evidence="5">tRNA pseudouridine synthase B</fullName>
        <ecNumber evidence="5">5.4.99.25</ecNumber>
    </recommendedName>
    <alternativeName>
        <fullName evidence="5">tRNA pseudouridine(55) synthase</fullName>
        <shortName evidence="5">Psi55 synthase</shortName>
    </alternativeName>
    <alternativeName>
        <fullName evidence="5">tRNA pseudouridylate synthase</fullName>
    </alternativeName>
    <alternativeName>
        <fullName evidence="5">tRNA-uridine isomerase</fullName>
    </alternativeName>
</protein>
<keyword evidence="4 5" id="KW-0413">Isomerase</keyword>
<comment type="similarity">
    <text evidence="2 5">Belongs to the pseudouridine synthase TruB family. Type 1 subfamily.</text>
</comment>
<keyword evidence="9" id="KW-1185">Reference proteome</keyword>
<evidence type="ECO:0000256" key="3">
    <source>
        <dbReference type="ARBA" id="ARBA00022694"/>
    </source>
</evidence>
<evidence type="ECO:0000256" key="1">
    <source>
        <dbReference type="ARBA" id="ARBA00000385"/>
    </source>
</evidence>
<dbReference type="PANTHER" id="PTHR13767:SF2">
    <property type="entry name" value="PSEUDOURIDYLATE SYNTHASE TRUB1"/>
    <property type="match status" value="1"/>
</dbReference>
<comment type="caution">
    <text evidence="8">The sequence shown here is derived from an EMBL/GenBank/DDBJ whole genome shotgun (WGS) entry which is preliminary data.</text>
</comment>
<feature type="active site" description="Nucleophile" evidence="5">
    <location>
        <position position="39"/>
    </location>
</feature>
<dbReference type="Pfam" id="PF16198">
    <property type="entry name" value="TruB_C_2"/>
    <property type="match status" value="1"/>
</dbReference>
<comment type="function">
    <text evidence="5">Responsible for synthesis of pseudouridine from uracil-55 in the psi GC loop of transfer RNAs.</text>
</comment>
<evidence type="ECO:0000259" key="7">
    <source>
        <dbReference type="Pfam" id="PF16198"/>
    </source>
</evidence>
<name>A0ABW4C826_9BACL</name>
<proteinExistence type="inferred from homology"/>
<dbReference type="Pfam" id="PF01509">
    <property type="entry name" value="TruB_N"/>
    <property type="match status" value="1"/>
</dbReference>
<feature type="domain" description="tRNA pseudouridylate synthase B C-terminal" evidence="7">
    <location>
        <begin position="176"/>
        <end position="217"/>
    </location>
</feature>
<dbReference type="NCBIfam" id="TIGR00431">
    <property type="entry name" value="TruB"/>
    <property type="match status" value="1"/>
</dbReference>
<organism evidence="8 9">
    <name type="scientific">Kroppenstedtia sanguinis</name>
    <dbReference type="NCBI Taxonomy" id="1380684"/>
    <lineage>
        <taxon>Bacteria</taxon>
        <taxon>Bacillati</taxon>
        <taxon>Bacillota</taxon>
        <taxon>Bacilli</taxon>
        <taxon>Bacillales</taxon>
        <taxon>Thermoactinomycetaceae</taxon>
        <taxon>Kroppenstedtia</taxon>
    </lineage>
</organism>
<dbReference type="Gene3D" id="3.30.2350.10">
    <property type="entry name" value="Pseudouridine synthase"/>
    <property type="match status" value="1"/>
</dbReference>
<keyword evidence="3 5" id="KW-0819">tRNA processing</keyword>
<dbReference type="InterPro" id="IPR032819">
    <property type="entry name" value="TruB_C"/>
</dbReference>
<sequence length="300" mass="33655">MLHGVIPVNKPAGLTSHDVVNRLRRLSGQKKVGHTGTLDPAVEGVLPICLGQATRIAEYIQSLPKRYRGTLTLGVATDTEDQTGEVLEEQPVGPLEPERIDAVFRKFTGEIEQIPPMYSAVKVEGKRLYEWARQGQQVQRRSRRVTIYSLERTGMEEGEQPRIHFDVRCSKGTYVRSLCVDVGKELGYPAHMSRLIRTESGPFMLEEAFDLDRLEQVANSGEWGSVLTGIGEALRHLPELIVPQSLYTSVMNGRPLHPEQREALATGTLFRVSSEEGQFCALYRMKDEGTAKPEKVFRVR</sequence>